<sequence>MCFTLPQYAMVVVDLSPRQRWPFGAYLGEALIIPITAPGAFPPQRRGLFSFLVYYAVVMLPSTTEGQTRGSIQGCRRVARAAGGRRRRAEVLMVRSYS</sequence>
<evidence type="ECO:0000313" key="1">
    <source>
        <dbReference type="EMBL" id="EYC35634.1"/>
    </source>
</evidence>
<reference evidence="2" key="1">
    <citation type="journal article" date="2015" name="Nat. Genet.">
        <title>The genome and transcriptome of the zoonotic hookworm Ancylostoma ceylanicum identify infection-specific gene families.</title>
        <authorList>
            <person name="Schwarz E.M."/>
            <person name="Hu Y."/>
            <person name="Antoshechkin I."/>
            <person name="Miller M.M."/>
            <person name="Sternberg P.W."/>
            <person name="Aroian R.V."/>
        </authorList>
    </citation>
    <scope>NUCLEOTIDE SEQUENCE</scope>
    <source>
        <strain evidence="2">HY135</strain>
    </source>
</reference>
<keyword evidence="2" id="KW-1185">Reference proteome</keyword>
<dbReference type="AlphaFoldDB" id="A0A016W729"/>
<dbReference type="EMBL" id="JARK01000609">
    <property type="protein sequence ID" value="EYC35634.1"/>
    <property type="molecule type" value="Genomic_DNA"/>
</dbReference>
<name>A0A016W729_9BILA</name>
<proteinExistence type="predicted"/>
<gene>
    <name evidence="1" type="primary">Acey_s1009.g3381</name>
    <name evidence="1" type="ORF">Y032_1009g3381</name>
</gene>
<comment type="caution">
    <text evidence="1">The sequence shown here is derived from an EMBL/GenBank/DDBJ whole genome shotgun (WGS) entry which is preliminary data.</text>
</comment>
<accession>A0A016W729</accession>
<evidence type="ECO:0000313" key="2">
    <source>
        <dbReference type="Proteomes" id="UP000024635"/>
    </source>
</evidence>
<protein>
    <submittedName>
        <fullName evidence="1">Uncharacterized protein</fullName>
    </submittedName>
</protein>
<organism evidence="1 2">
    <name type="scientific">Ancylostoma ceylanicum</name>
    <dbReference type="NCBI Taxonomy" id="53326"/>
    <lineage>
        <taxon>Eukaryota</taxon>
        <taxon>Metazoa</taxon>
        <taxon>Ecdysozoa</taxon>
        <taxon>Nematoda</taxon>
        <taxon>Chromadorea</taxon>
        <taxon>Rhabditida</taxon>
        <taxon>Rhabditina</taxon>
        <taxon>Rhabditomorpha</taxon>
        <taxon>Strongyloidea</taxon>
        <taxon>Ancylostomatidae</taxon>
        <taxon>Ancylostomatinae</taxon>
        <taxon>Ancylostoma</taxon>
    </lineage>
</organism>
<dbReference type="Proteomes" id="UP000024635">
    <property type="component" value="Unassembled WGS sequence"/>
</dbReference>